<proteinExistence type="predicted"/>
<reference evidence="1 2" key="1">
    <citation type="submission" date="2014-04" db="EMBL/GenBank/DDBJ databases">
        <authorList>
            <consortium name="DOE Joint Genome Institute"/>
            <person name="Kuo A."/>
            <person name="Kohler A."/>
            <person name="Costa M.D."/>
            <person name="Nagy L.G."/>
            <person name="Floudas D."/>
            <person name="Copeland A."/>
            <person name="Barry K.W."/>
            <person name="Cichocki N."/>
            <person name="Veneault-Fourrey C."/>
            <person name="LaButti K."/>
            <person name="Lindquist E.A."/>
            <person name="Lipzen A."/>
            <person name="Lundell T."/>
            <person name="Morin E."/>
            <person name="Murat C."/>
            <person name="Sun H."/>
            <person name="Tunlid A."/>
            <person name="Henrissat B."/>
            <person name="Grigoriev I.V."/>
            <person name="Hibbett D.S."/>
            <person name="Martin F."/>
            <person name="Nordberg H.P."/>
            <person name="Cantor M.N."/>
            <person name="Hua S.X."/>
        </authorList>
    </citation>
    <scope>NUCLEOTIDE SEQUENCE [LARGE SCALE GENOMIC DNA]</scope>
    <source>
        <strain evidence="1 2">Marx 270</strain>
    </source>
</reference>
<dbReference type="Proteomes" id="UP000054217">
    <property type="component" value="Unassembled WGS sequence"/>
</dbReference>
<reference evidence="2" key="2">
    <citation type="submission" date="2015-01" db="EMBL/GenBank/DDBJ databases">
        <title>Evolutionary Origins and Diversification of the Mycorrhizal Mutualists.</title>
        <authorList>
            <consortium name="DOE Joint Genome Institute"/>
            <consortium name="Mycorrhizal Genomics Consortium"/>
            <person name="Kohler A."/>
            <person name="Kuo A."/>
            <person name="Nagy L.G."/>
            <person name="Floudas D."/>
            <person name="Copeland A."/>
            <person name="Barry K.W."/>
            <person name="Cichocki N."/>
            <person name="Veneault-Fourrey C."/>
            <person name="LaButti K."/>
            <person name="Lindquist E.A."/>
            <person name="Lipzen A."/>
            <person name="Lundell T."/>
            <person name="Morin E."/>
            <person name="Murat C."/>
            <person name="Riley R."/>
            <person name="Ohm R."/>
            <person name="Sun H."/>
            <person name="Tunlid A."/>
            <person name="Henrissat B."/>
            <person name="Grigoriev I.V."/>
            <person name="Hibbett D.S."/>
            <person name="Martin F."/>
        </authorList>
    </citation>
    <scope>NUCLEOTIDE SEQUENCE [LARGE SCALE GENOMIC DNA]</scope>
    <source>
        <strain evidence="2">Marx 270</strain>
    </source>
</reference>
<organism evidence="1 2">
    <name type="scientific">Pisolithus tinctorius Marx 270</name>
    <dbReference type="NCBI Taxonomy" id="870435"/>
    <lineage>
        <taxon>Eukaryota</taxon>
        <taxon>Fungi</taxon>
        <taxon>Dikarya</taxon>
        <taxon>Basidiomycota</taxon>
        <taxon>Agaricomycotina</taxon>
        <taxon>Agaricomycetes</taxon>
        <taxon>Agaricomycetidae</taxon>
        <taxon>Boletales</taxon>
        <taxon>Sclerodermatineae</taxon>
        <taxon>Pisolithaceae</taxon>
        <taxon>Pisolithus</taxon>
    </lineage>
</organism>
<evidence type="ECO:0000313" key="2">
    <source>
        <dbReference type="Proteomes" id="UP000054217"/>
    </source>
</evidence>
<dbReference type="AlphaFoldDB" id="A0A0C3P1S2"/>
<name>A0A0C3P1S2_PISTI</name>
<keyword evidence="2" id="KW-1185">Reference proteome</keyword>
<gene>
    <name evidence="1" type="ORF">M404DRAFT_1003157</name>
</gene>
<evidence type="ECO:0000313" key="1">
    <source>
        <dbReference type="EMBL" id="KIO01451.1"/>
    </source>
</evidence>
<dbReference type="HOGENOM" id="CLU_2655505_0_0_1"/>
<dbReference type="InParanoid" id="A0A0C3P1S2"/>
<sequence length="76" mass="8615">MKKERSAKCHQPSMHLRTVRLARPMRASASQSRIPRFCSLRQAVIGWIIEVVVRLGVTVSFPPVFVEIEAHVGFQS</sequence>
<dbReference type="EMBL" id="KN831988">
    <property type="protein sequence ID" value="KIO01451.1"/>
    <property type="molecule type" value="Genomic_DNA"/>
</dbReference>
<protein>
    <submittedName>
        <fullName evidence="1">Uncharacterized protein</fullName>
    </submittedName>
</protein>
<accession>A0A0C3P1S2</accession>